<dbReference type="SMART" id="SM01091">
    <property type="entry name" value="CorC_HlyC"/>
    <property type="match status" value="1"/>
</dbReference>
<keyword evidence="2 8" id="KW-0812">Transmembrane</keyword>
<dbReference type="SMR" id="F2NP66"/>
<evidence type="ECO:0000256" key="6">
    <source>
        <dbReference type="ARBA" id="ARBA00023136"/>
    </source>
</evidence>
<feature type="domain" description="CBS" evidence="10">
    <location>
        <begin position="307"/>
        <end position="364"/>
    </location>
</feature>
<dbReference type="Gene3D" id="3.10.580.10">
    <property type="entry name" value="CBS-domain"/>
    <property type="match status" value="1"/>
</dbReference>
<dbReference type="KEGG" id="mhd:Marky_1126"/>
<evidence type="ECO:0000256" key="5">
    <source>
        <dbReference type="ARBA" id="ARBA00023122"/>
    </source>
</evidence>
<dbReference type="Pfam" id="PF03471">
    <property type="entry name" value="CorC_HlyC"/>
    <property type="match status" value="1"/>
</dbReference>
<dbReference type="Proteomes" id="UP000007030">
    <property type="component" value="Chromosome"/>
</dbReference>
<dbReference type="STRING" id="869210.Marky_1126"/>
<dbReference type="RefSeq" id="WP_013703914.1">
    <property type="nucleotide sequence ID" value="NC_015387.1"/>
</dbReference>
<dbReference type="InterPro" id="IPR036318">
    <property type="entry name" value="FAD-bd_PCMH-like_sf"/>
</dbReference>
<dbReference type="Pfam" id="PF00571">
    <property type="entry name" value="CBS"/>
    <property type="match status" value="2"/>
</dbReference>
<evidence type="ECO:0000256" key="1">
    <source>
        <dbReference type="ARBA" id="ARBA00004141"/>
    </source>
</evidence>
<dbReference type="OrthoDB" id="9798188at2"/>
<sequence>MDRPPSRSRSLVFLGLPWVTVGFAQTGYAATFGSPAVDVAVLLVLFALSGFFSASETAITTLWPWKVREYAQKEGSNSPFALLERDITRFLTTILVGNNLVNVAATALVTEMATKAFGSAGVGYATGIMTFLVLFFGEITPKSIAVHNAELLARAIVRPIYWVSVILYPVGRFFTWASATVLRLLRLEPRSEPLVTEQELKLILAGAEASGAIEEAEEDMIQSVLELEETQVREIMVPRVEMVAVHASATLREFLQIEREHHYSRIPVYQESIDNIVGIAYAKDLLNYVNGNGEAVNFLDTLTVSSITHPAYFVPESMSVWNLLLEMRRRHTHMAIVVDEFGGTAGLVTMEDIVEEIVGEIYDETDEEEGLAIQLLPDGNFLIDAQTPLDEVSEALGVKLPEGEYETLSGFLYETFGYIPKVGEAVPYGPFRFVIERGDDRKIELVRVEREEEATHEVEEHT</sequence>
<dbReference type="GO" id="GO:0016020">
    <property type="term" value="C:membrane"/>
    <property type="evidence" value="ECO:0007669"/>
    <property type="project" value="UniProtKB-SubCell"/>
</dbReference>
<dbReference type="InterPro" id="IPR002550">
    <property type="entry name" value="CNNM"/>
</dbReference>
<comment type="subcellular location">
    <subcellularLocation>
        <location evidence="1">Membrane</location>
        <topology evidence="1">Multi-pass membrane protein</topology>
    </subcellularLocation>
</comment>
<dbReference type="FunFam" id="3.10.580.10:FF:000002">
    <property type="entry name" value="Magnesium/cobalt efflux protein CorC"/>
    <property type="match status" value="1"/>
</dbReference>
<keyword evidence="4 8" id="KW-1133">Transmembrane helix</keyword>
<feature type="domain" description="CBS" evidence="10">
    <location>
        <begin position="236"/>
        <end position="296"/>
    </location>
</feature>
<evidence type="ECO:0000313" key="13">
    <source>
        <dbReference type="Proteomes" id="UP000007030"/>
    </source>
</evidence>
<feature type="transmembrane region" description="Helical" evidence="9">
    <location>
        <begin position="39"/>
        <end position="63"/>
    </location>
</feature>
<keyword evidence="6 8" id="KW-0472">Membrane</keyword>
<dbReference type="GO" id="GO:0050660">
    <property type="term" value="F:flavin adenine dinucleotide binding"/>
    <property type="evidence" value="ECO:0007669"/>
    <property type="project" value="InterPro"/>
</dbReference>
<dbReference type="PROSITE" id="PS51371">
    <property type="entry name" value="CBS"/>
    <property type="match status" value="2"/>
</dbReference>
<evidence type="ECO:0000256" key="9">
    <source>
        <dbReference type="SAM" id="Phobius"/>
    </source>
</evidence>
<reference evidence="12 13" key="1">
    <citation type="journal article" date="2012" name="Stand. Genomic Sci.">
        <title>Complete genome sequence of the aerobic, heterotroph Marinithermus hydrothermalis type strain (T1(T)) from a deep-sea hydrothermal vent chimney.</title>
        <authorList>
            <person name="Copeland A."/>
            <person name="Gu W."/>
            <person name="Yasawong M."/>
            <person name="Lapidus A."/>
            <person name="Lucas S."/>
            <person name="Deshpande S."/>
            <person name="Pagani I."/>
            <person name="Tapia R."/>
            <person name="Cheng J.F."/>
            <person name="Goodwin L.A."/>
            <person name="Pitluck S."/>
            <person name="Liolios K."/>
            <person name="Ivanova N."/>
            <person name="Mavromatis K."/>
            <person name="Mikhailova N."/>
            <person name="Pati A."/>
            <person name="Chen A."/>
            <person name="Palaniappan K."/>
            <person name="Land M."/>
            <person name="Pan C."/>
            <person name="Brambilla E.M."/>
            <person name="Rohde M."/>
            <person name="Tindall B.J."/>
            <person name="Sikorski J."/>
            <person name="Goker M."/>
            <person name="Detter J.C."/>
            <person name="Bristow J."/>
            <person name="Eisen J.A."/>
            <person name="Markowitz V."/>
            <person name="Hugenholtz P."/>
            <person name="Kyrpides N.C."/>
            <person name="Klenk H.P."/>
            <person name="Woyke T."/>
        </authorList>
    </citation>
    <scope>NUCLEOTIDE SEQUENCE [LARGE SCALE GENOMIC DNA]</scope>
    <source>
        <strain evidence="13">DSM 14884 / JCM 11576 / T1</strain>
    </source>
</reference>
<dbReference type="InterPro" id="IPR005170">
    <property type="entry name" value="Transptr-assoc_dom"/>
</dbReference>
<feature type="domain" description="CNNM transmembrane" evidence="11">
    <location>
        <begin position="31"/>
        <end position="217"/>
    </location>
</feature>
<dbReference type="SMART" id="SM00116">
    <property type="entry name" value="CBS"/>
    <property type="match status" value="2"/>
</dbReference>
<keyword evidence="5 7" id="KW-0129">CBS domain</keyword>
<protein>
    <recommendedName>
        <fullName evidence="14">CBS domain containing protein</fullName>
    </recommendedName>
</protein>
<dbReference type="PANTHER" id="PTHR22777">
    <property type="entry name" value="HEMOLYSIN-RELATED"/>
    <property type="match status" value="1"/>
</dbReference>
<evidence type="ECO:0000256" key="4">
    <source>
        <dbReference type="ARBA" id="ARBA00022989"/>
    </source>
</evidence>
<evidence type="ECO:0008006" key="14">
    <source>
        <dbReference type="Google" id="ProtNLM"/>
    </source>
</evidence>
<dbReference type="InterPro" id="IPR046342">
    <property type="entry name" value="CBS_dom_sf"/>
</dbReference>
<organism evidence="12 13">
    <name type="scientific">Marinithermus hydrothermalis (strain DSM 14884 / JCM 11576 / T1)</name>
    <dbReference type="NCBI Taxonomy" id="869210"/>
    <lineage>
        <taxon>Bacteria</taxon>
        <taxon>Thermotogati</taxon>
        <taxon>Deinococcota</taxon>
        <taxon>Deinococci</taxon>
        <taxon>Thermales</taxon>
        <taxon>Thermaceae</taxon>
        <taxon>Marinithermus</taxon>
    </lineage>
</organism>
<feature type="transmembrane region" description="Helical" evidence="9">
    <location>
        <begin position="116"/>
        <end position="139"/>
    </location>
</feature>
<evidence type="ECO:0000256" key="3">
    <source>
        <dbReference type="ARBA" id="ARBA00022737"/>
    </source>
</evidence>
<evidence type="ECO:0000259" key="11">
    <source>
        <dbReference type="PROSITE" id="PS51846"/>
    </source>
</evidence>
<dbReference type="Pfam" id="PF01595">
    <property type="entry name" value="CNNM"/>
    <property type="match status" value="1"/>
</dbReference>
<gene>
    <name evidence="12" type="ordered locus">Marky_1126</name>
</gene>
<feature type="transmembrane region" description="Helical" evidence="9">
    <location>
        <begin position="90"/>
        <end position="110"/>
    </location>
</feature>
<keyword evidence="3" id="KW-0677">Repeat</keyword>
<evidence type="ECO:0000259" key="10">
    <source>
        <dbReference type="PROSITE" id="PS51371"/>
    </source>
</evidence>
<evidence type="ECO:0000256" key="8">
    <source>
        <dbReference type="PROSITE-ProRule" id="PRU01193"/>
    </source>
</evidence>
<dbReference type="eggNOG" id="COG1253">
    <property type="taxonomic scope" value="Bacteria"/>
</dbReference>
<evidence type="ECO:0000313" key="12">
    <source>
        <dbReference type="EMBL" id="AEB11867.1"/>
    </source>
</evidence>
<dbReference type="PANTHER" id="PTHR22777:SF17">
    <property type="entry name" value="UPF0053 PROTEIN SLL0260"/>
    <property type="match status" value="1"/>
</dbReference>
<evidence type="ECO:0000256" key="2">
    <source>
        <dbReference type="ARBA" id="ARBA00022692"/>
    </source>
</evidence>
<dbReference type="CDD" id="cd04590">
    <property type="entry name" value="CBS_pair_CorC_HlyC_assoc"/>
    <property type="match status" value="1"/>
</dbReference>
<keyword evidence="13" id="KW-1185">Reference proteome</keyword>
<dbReference type="Gene3D" id="3.30.465.10">
    <property type="match status" value="1"/>
</dbReference>
<dbReference type="EMBL" id="CP002630">
    <property type="protein sequence ID" value="AEB11867.1"/>
    <property type="molecule type" value="Genomic_DNA"/>
</dbReference>
<evidence type="ECO:0000256" key="7">
    <source>
        <dbReference type="PROSITE-ProRule" id="PRU00703"/>
    </source>
</evidence>
<dbReference type="PROSITE" id="PS51846">
    <property type="entry name" value="CNNM"/>
    <property type="match status" value="1"/>
</dbReference>
<feature type="transmembrane region" description="Helical" evidence="9">
    <location>
        <begin position="160"/>
        <end position="185"/>
    </location>
</feature>
<dbReference type="InterPro" id="IPR044751">
    <property type="entry name" value="Ion_transp-like_CBS"/>
</dbReference>
<dbReference type="HOGENOM" id="CLU_015237_4_0_0"/>
<dbReference type="SUPFAM" id="SSF56176">
    <property type="entry name" value="FAD-binding/transporter-associated domain-like"/>
    <property type="match status" value="1"/>
</dbReference>
<dbReference type="InterPro" id="IPR000644">
    <property type="entry name" value="CBS_dom"/>
</dbReference>
<dbReference type="InterPro" id="IPR016169">
    <property type="entry name" value="FAD-bd_PCMH_sub2"/>
</dbReference>
<accession>F2NP66</accession>
<dbReference type="AlphaFoldDB" id="F2NP66"/>
<proteinExistence type="predicted"/>
<name>F2NP66_MARHT</name>
<dbReference type="SUPFAM" id="SSF54631">
    <property type="entry name" value="CBS-domain pair"/>
    <property type="match status" value="1"/>
</dbReference>